<dbReference type="InterPro" id="IPR058530">
    <property type="entry name" value="Baseplate_J-like_C"/>
</dbReference>
<feature type="domain" description="Baseplate J-like central" evidence="1">
    <location>
        <begin position="138"/>
        <end position="210"/>
    </location>
</feature>
<dbReference type="InterPro" id="IPR014507">
    <property type="entry name" value="Baseplate_assembly_J_pred"/>
</dbReference>
<dbReference type="InterPro" id="IPR058531">
    <property type="entry name" value="Baseplate_J_M"/>
</dbReference>
<protein>
    <submittedName>
        <fullName evidence="3">Baseplate assembly protein</fullName>
    </submittedName>
</protein>
<dbReference type="PIRSF" id="PIRSF020481">
    <property type="entry name" value="BAP"/>
    <property type="match status" value="1"/>
</dbReference>
<dbReference type="Pfam" id="PF26078">
    <property type="entry name" value="Baseplate_J_M"/>
    <property type="match status" value="1"/>
</dbReference>
<dbReference type="KEGG" id="mind:mvi_61850"/>
<dbReference type="InterPro" id="IPR052726">
    <property type="entry name" value="Phage_Baseplate_Hub"/>
</dbReference>
<geneLocation type="plasmid" evidence="3 4">
    <name>pVL1_2</name>
</geneLocation>
<evidence type="ECO:0000259" key="2">
    <source>
        <dbReference type="Pfam" id="PF26079"/>
    </source>
</evidence>
<proteinExistence type="predicted"/>
<organism evidence="3 4">
    <name type="scientific">Methylobacterium indicum</name>
    <dbReference type="NCBI Taxonomy" id="1775910"/>
    <lineage>
        <taxon>Bacteria</taxon>
        <taxon>Pseudomonadati</taxon>
        <taxon>Pseudomonadota</taxon>
        <taxon>Alphaproteobacteria</taxon>
        <taxon>Hyphomicrobiales</taxon>
        <taxon>Methylobacteriaceae</taxon>
        <taxon>Methylobacterium</taxon>
    </lineage>
</organism>
<gene>
    <name evidence="3" type="ORF">mvi_61850</name>
</gene>
<dbReference type="Proteomes" id="UP000663508">
    <property type="component" value="Plasmid pVL1_2"/>
</dbReference>
<dbReference type="RefSeq" id="WP_207183915.1">
    <property type="nucleotide sequence ID" value="NZ_AP024147.1"/>
</dbReference>
<dbReference type="EMBL" id="AP024147">
    <property type="protein sequence ID" value="BCM87724.1"/>
    <property type="molecule type" value="Genomic_DNA"/>
</dbReference>
<dbReference type="PANTHER" id="PTHR35862:SF1">
    <property type="entry name" value="FELS-2 PROPHAGE PROTEIN"/>
    <property type="match status" value="1"/>
</dbReference>
<evidence type="ECO:0000313" key="4">
    <source>
        <dbReference type="Proteomes" id="UP000663508"/>
    </source>
</evidence>
<evidence type="ECO:0000259" key="1">
    <source>
        <dbReference type="Pfam" id="PF26078"/>
    </source>
</evidence>
<dbReference type="PANTHER" id="PTHR35862">
    <property type="entry name" value="FELS-2 PROPHAGE PROTEIN"/>
    <property type="match status" value="1"/>
</dbReference>
<keyword evidence="3" id="KW-0614">Plasmid</keyword>
<dbReference type="Pfam" id="PF26079">
    <property type="entry name" value="Baseplate_J_C"/>
    <property type="match status" value="1"/>
</dbReference>
<evidence type="ECO:0000313" key="3">
    <source>
        <dbReference type="EMBL" id="BCM87724.1"/>
    </source>
</evidence>
<accession>A0A8H8X0H8</accession>
<sequence length="305" mass="33442">MPSYESPNLFIDFARLPPPAVIETIRYEDLLDLYQARVLKANPALEKALQLEQSPINIVLETEAYGEMMVRARVNAAARAVMLPFAVGSDLDVLAALYNEARLPLVDNPRPYTTHPEDWEADARFRSRVQMAPEAFTTAGSAGSYIYHAKSADPTILDASVMKVDRRGGIKVSIMNSGASPVPTTDQLNKVTQRLLRPNIKPLTDVVSVTPVKVIYTDLVARVVLYPGPDAAIIRQTITDNLQSLRSRIALIGRDLTRAAITDALYVEGVQNVNLVSPAADIVAETDTCVWLRSADVTINGTRTE</sequence>
<reference evidence="3" key="1">
    <citation type="submission" date="2020-11" db="EMBL/GenBank/DDBJ databases">
        <title>Complete genome sequence of a novel pathogenic Methylobacterium strain isolated from rice in Vietnam.</title>
        <authorList>
            <person name="Lai K."/>
            <person name="Okazaki S."/>
            <person name="Higashi K."/>
            <person name="Mori H."/>
            <person name="Toyoda A."/>
            <person name="Kurokawa K."/>
        </authorList>
    </citation>
    <scope>NUCLEOTIDE SEQUENCE</scope>
    <source>
        <strain evidence="3">VL1</strain>
        <plasmid evidence="3">pVL1_2</plasmid>
    </source>
</reference>
<name>A0A8H8X0H8_9HYPH</name>
<feature type="domain" description="Baseplate J-like C-terminal" evidence="2">
    <location>
        <begin position="218"/>
        <end position="288"/>
    </location>
</feature>
<dbReference type="AlphaFoldDB" id="A0A8H8X0H8"/>